<feature type="compositionally biased region" description="Pro residues" evidence="1">
    <location>
        <begin position="380"/>
        <end position="391"/>
    </location>
</feature>
<dbReference type="OrthoDB" id="267512at2759"/>
<feature type="region of interest" description="Disordered" evidence="1">
    <location>
        <begin position="188"/>
        <end position="208"/>
    </location>
</feature>
<feature type="compositionally biased region" description="Low complexity" evidence="1">
    <location>
        <begin position="743"/>
        <end position="767"/>
    </location>
</feature>
<evidence type="ECO:0000256" key="1">
    <source>
        <dbReference type="SAM" id="MobiDB-lite"/>
    </source>
</evidence>
<feature type="region of interest" description="Disordered" evidence="1">
    <location>
        <begin position="128"/>
        <end position="173"/>
    </location>
</feature>
<feature type="compositionally biased region" description="Polar residues" evidence="1">
    <location>
        <begin position="787"/>
        <end position="799"/>
    </location>
</feature>
<evidence type="ECO:0000313" key="2">
    <source>
        <dbReference type="EMBL" id="KAG5470651.1"/>
    </source>
</evidence>
<feature type="compositionally biased region" description="Pro residues" evidence="1">
    <location>
        <begin position="596"/>
        <end position="605"/>
    </location>
</feature>
<feature type="region of interest" description="Disordered" evidence="1">
    <location>
        <begin position="344"/>
        <end position="406"/>
    </location>
</feature>
<dbReference type="AlphaFoldDB" id="A0A836H4C6"/>
<feature type="region of interest" description="Disordered" evidence="1">
    <location>
        <begin position="586"/>
        <end position="606"/>
    </location>
</feature>
<comment type="caution">
    <text evidence="2">The sequence shown here is derived from an EMBL/GenBank/DDBJ whole genome shotgun (WGS) entry which is preliminary data.</text>
</comment>
<keyword evidence="3" id="KW-1185">Reference proteome</keyword>
<sequence length="983" mass="105460">MPPSGRASPQRPRHITASTHVLAARLERNTAERVTVGNTPLHMLHLCDVQCVAPLFASCVSLTTMTVHLKYLASSTALEMLLRAAATSPTLTHISVIGGVTSMEAAAMASGIAAFTWSDKVRGQGVPCTAAPSASSLPHTARRAPPTPEGRPLSSGQSKIQRGACRRRYPASHRAAASSPYACTLARTSGQRQRCATRERGVPARTTQRRLQAGGAMWQAPLPISPLAAPISHRALLASSQGFVPTPARVSPLSAHYMEGGVRLTLELHRLEEATAALLLDGLRRAHRIILTEVRLCVATTEARCAGRRLAHEATKAAAHHRQRRSLFFAPSVANAVVRRSCSPQARAEEHEGNAHRPWPLHTSKLRGSPRSGLRTSAPSPRPPPPRPPASARPSTPIKGGAGRAGLGGFRPLLSVEELGPCQHRARCDEQRLAPRFSGTDAALPRHYLSPPVQPHTPLPLSPASAAGANACMRAWRPALCASERAVLQTSKADAFCRRGRYATPLSAGVVVDALSRLASPRRRLAQAGRLYSPPRWVSRAQPLTTGAAPPSPPISKAPFCSTLQTASARSTSLPAELRLELRASSTSSWSSRASSPPPRPPHPLPWRAAEAVASVVARPHAAEDEGKKHDNHRTPRTPPDVASTLINRRGLCRLATSPSRQPHSPLFYPSGFCSPRYCLRRANDGVGDKATRCDIPLLQTPSHCSRFSCSCFVCRSRLPRSPVARRPAAPASLANAAVDRGAAAVRAPRPRSSSTPAAVAAAQSSRSPHKHDGAPAREGRDAGDATPTTHSAATSLNGITPPRRQSGDGRENDGTTAFHKGEASASSSSQRTSRSALSPSSAHRPPDTDRKEGDTARSRHSAAGTQMDWAVNRCQLSNLQVSHTQLPPPLSLLPPERQQQCLGEEAGYVVYPNSMAFLRARVTEINRHVVWHQIQSAKATEAHSRRLAELEEVFSDRVTEELTDMLMVLTDMEHGSRIEGRR</sequence>
<protein>
    <submittedName>
        <fullName evidence="2">Uncharacterized protein</fullName>
    </submittedName>
</protein>
<organism evidence="2 3">
    <name type="scientific">Leishmania martiniquensis</name>
    <dbReference type="NCBI Taxonomy" id="1580590"/>
    <lineage>
        <taxon>Eukaryota</taxon>
        <taxon>Discoba</taxon>
        <taxon>Euglenozoa</taxon>
        <taxon>Kinetoplastea</taxon>
        <taxon>Metakinetoplastina</taxon>
        <taxon>Trypanosomatida</taxon>
        <taxon>Trypanosomatidae</taxon>
        <taxon>Leishmaniinae</taxon>
        <taxon>Leishmania</taxon>
    </lineage>
</organism>
<feature type="compositionally biased region" description="Basic and acidic residues" evidence="1">
    <location>
        <begin position="771"/>
        <end position="784"/>
    </location>
</feature>
<dbReference type="EMBL" id="JAFEUZ010000032">
    <property type="protein sequence ID" value="KAG5470651.1"/>
    <property type="molecule type" value="Genomic_DNA"/>
</dbReference>
<proteinExistence type="predicted"/>
<name>A0A836H4C6_9TRYP</name>
<dbReference type="Proteomes" id="UP000673552">
    <property type="component" value="Chromosome 32"/>
</dbReference>
<dbReference type="RefSeq" id="XP_067176044.1">
    <property type="nucleotide sequence ID" value="XM_067319495.1"/>
</dbReference>
<dbReference type="GeneID" id="92512007"/>
<feature type="region of interest" description="Disordered" evidence="1">
    <location>
        <begin position="618"/>
        <end position="643"/>
    </location>
</feature>
<evidence type="ECO:0000313" key="3">
    <source>
        <dbReference type="Proteomes" id="UP000673552"/>
    </source>
</evidence>
<feature type="compositionally biased region" description="Basic and acidic residues" evidence="1">
    <location>
        <begin position="845"/>
        <end position="858"/>
    </location>
</feature>
<feature type="region of interest" description="Disordered" evidence="1">
    <location>
        <begin position="743"/>
        <end position="867"/>
    </location>
</feature>
<gene>
    <name evidence="2" type="ORF">LSCM1_01897</name>
</gene>
<dbReference type="SMR" id="A0A836H4C6"/>
<feature type="compositionally biased region" description="Low complexity" evidence="1">
    <location>
        <begin position="586"/>
        <end position="595"/>
    </location>
</feature>
<dbReference type="KEGG" id="lmat:92512007"/>
<feature type="compositionally biased region" description="Low complexity" evidence="1">
    <location>
        <begin position="824"/>
        <end position="844"/>
    </location>
</feature>
<accession>A0A836H4C6</accession>
<reference evidence="2 3" key="1">
    <citation type="submission" date="2021-03" db="EMBL/GenBank/DDBJ databases">
        <title>Leishmania (Mundinia) martiniquensis Genome sequencing and assembly.</title>
        <authorList>
            <person name="Almutairi H."/>
            <person name="Gatherer D."/>
        </authorList>
    </citation>
    <scope>NUCLEOTIDE SEQUENCE [LARGE SCALE GENOMIC DNA]</scope>
    <source>
        <strain evidence="2">LSCM1</strain>
    </source>
</reference>